<gene>
    <name evidence="1" type="ORF">UFOVP184_15</name>
</gene>
<accession>A0A6J7WJQ8</accession>
<reference evidence="1" key="1">
    <citation type="submission" date="2020-05" db="EMBL/GenBank/DDBJ databases">
        <authorList>
            <person name="Chiriac C."/>
            <person name="Salcher M."/>
            <person name="Ghai R."/>
            <person name="Kavagutti S V."/>
        </authorList>
    </citation>
    <scope>NUCLEOTIDE SEQUENCE</scope>
</reference>
<proteinExistence type="predicted"/>
<sequence length="80" mass="8655">MATLSVRPKYVTCVLPPHMTAPLESLKTDLQNKGVSLTGRQVVGRDSIAMAALAYILSLSETEQEKMVMAGIDIIKKHSA</sequence>
<protein>
    <submittedName>
        <fullName evidence="1">Uncharacterized protein</fullName>
    </submittedName>
</protein>
<dbReference type="EMBL" id="LR798229">
    <property type="protein sequence ID" value="CAB5207027.1"/>
    <property type="molecule type" value="Genomic_DNA"/>
</dbReference>
<evidence type="ECO:0000313" key="1">
    <source>
        <dbReference type="EMBL" id="CAB5207027.1"/>
    </source>
</evidence>
<organism evidence="1">
    <name type="scientific">uncultured Caudovirales phage</name>
    <dbReference type="NCBI Taxonomy" id="2100421"/>
    <lineage>
        <taxon>Viruses</taxon>
        <taxon>Duplodnaviria</taxon>
        <taxon>Heunggongvirae</taxon>
        <taxon>Uroviricota</taxon>
        <taxon>Caudoviricetes</taxon>
        <taxon>Peduoviridae</taxon>
        <taxon>Maltschvirus</taxon>
        <taxon>Maltschvirus maltsch</taxon>
    </lineage>
</organism>
<name>A0A6J7WJQ8_9CAUD</name>